<dbReference type="Proteomes" id="UP001243212">
    <property type="component" value="Unassembled WGS sequence"/>
</dbReference>
<evidence type="ECO:0008006" key="4">
    <source>
        <dbReference type="Google" id="ProtNLM"/>
    </source>
</evidence>
<gene>
    <name evidence="2" type="ORF">J2S70_001638</name>
</gene>
<feature type="compositionally biased region" description="Polar residues" evidence="1">
    <location>
        <begin position="45"/>
        <end position="59"/>
    </location>
</feature>
<comment type="caution">
    <text evidence="2">The sequence shown here is derived from an EMBL/GenBank/DDBJ whole genome shotgun (WGS) entry which is preliminary data.</text>
</comment>
<name>A0ABT9NI18_9ACTO</name>
<evidence type="ECO:0000313" key="3">
    <source>
        <dbReference type="Proteomes" id="UP001243212"/>
    </source>
</evidence>
<organism evidence="2 3">
    <name type="scientific">Trueperella bonasi</name>
    <dbReference type="NCBI Taxonomy" id="312286"/>
    <lineage>
        <taxon>Bacteria</taxon>
        <taxon>Bacillati</taxon>
        <taxon>Actinomycetota</taxon>
        <taxon>Actinomycetes</taxon>
        <taxon>Actinomycetales</taxon>
        <taxon>Actinomycetaceae</taxon>
        <taxon>Trueperella</taxon>
    </lineage>
</organism>
<feature type="compositionally biased region" description="Basic and acidic residues" evidence="1">
    <location>
        <begin position="31"/>
        <end position="40"/>
    </location>
</feature>
<reference evidence="2 3" key="1">
    <citation type="submission" date="2023-07" db="EMBL/GenBank/DDBJ databases">
        <title>Sequencing the genomes of 1000 actinobacteria strains.</title>
        <authorList>
            <person name="Klenk H.-P."/>
        </authorList>
    </citation>
    <scope>NUCLEOTIDE SEQUENCE [LARGE SCALE GENOMIC DNA]</scope>
    <source>
        <strain evidence="2 3">DSM 17163</strain>
    </source>
</reference>
<dbReference type="EMBL" id="JAUSQX010000001">
    <property type="protein sequence ID" value="MDP9807056.1"/>
    <property type="molecule type" value="Genomic_DNA"/>
</dbReference>
<protein>
    <recommendedName>
        <fullName evidence="4">PKD domain-containing protein</fullName>
    </recommendedName>
</protein>
<evidence type="ECO:0000313" key="2">
    <source>
        <dbReference type="EMBL" id="MDP9807056.1"/>
    </source>
</evidence>
<accession>A0ABT9NI18</accession>
<dbReference type="RefSeq" id="WP_307683233.1">
    <property type="nucleotide sequence ID" value="NZ_JAUSQX010000001.1"/>
</dbReference>
<sequence>MTIILAISQHDDEMNTSWETSVSGASVTVGAEHRGAERSRAPAPQVNSGGSRAPSTSNIRPAPLAPVAYPPALSTRTPSQDICDLYFNERAGGLYGNHRVFTPSDALIAHCFGDRSSPDEAAAPAAPTPAELGTYIRDNSQTIINAGTLTFEPMSGDVLINKDVYLSSSARPYSATLNLLNTPVEVQLTPTSYTWDLGNGTAFTTFTPGGPYPHGEARGQYSQPGIYAPSVHIRWHVTIKIGGSPNWYTVPGNAYTTTFGPPLTAVEAEAVLTTNR</sequence>
<feature type="region of interest" description="Disordered" evidence="1">
    <location>
        <begin position="29"/>
        <end position="62"/>
    </location>
</feature>
<proteinExistence type="predicted"/>
<keyword evidence="3" id="KW-1185">Reference proteome</keyword>
<evidence type="ECO:0000256" key="1">
    <source>
        <dbReference type="SAM" id="MobiDB-lite"/>
    </source>
</evidence>